<feature type="compositionally biased region" description="Low complexity" evidence="1">
    <location>
        <begin position="1"/>
        <end position="10"/>
    </location>
</feature>
<accession>A0A0A9F0K1</accession>
<reference evidence="2" key="1">
    <citation type="submission" date="2014-09" db="EMBL/GenBank/DDBJ databases">
        <authorList>
            <person name="Magalhaes I.L.F."/>
            <person name="Oliveira U."/>
            <person name="Santos F.R."/>
            <person name="Vidigal T.H.D.A."/>
            <person name="Brescovit A.D."/>
            <person name="Santos A.J."/>
        </authorList>
    </citation>
    <scope>NUCLEOTIDE SEQUENCE</scope>
    <source>
        <tissue evidence="2">Shoot tissue taken approximately 20 cm above the soil surface</tissue>
    </source>
</reference>
<proteinExistence type="predicted"/>
<name>A0A0A9F0K1_ARUDO</name>
<feature type="compositionally biased region" description="Basic residues" evidence="1">
    <location>
        <begin position="11"/>
        <end position="21"/>
    </location>
</feature>
<protein>
    <submittedName>
        <fullName evidence="2">Uncharacterized protein</fullName>
    </submittedName>
</protein>
<dbReference type="AlphaFoldDB" id="A0A0A9F0K1"/>
<feature type="region of interest" description="Disordered" evidence="1">
    <location>
        <begin position="1"/>
        <end position="21"/>
    </location>
</feature>
<organism evidence="2">
    <name type="scientific">Arundo donax</name>
    <name type="common">Giant reed</name>
    <name type="synonym">Donax arundinaceus</name>
    <dbReference type="NCBI Taxonomy" id="35708"/>
    <lineage>
        <taxon>Eukaryota</taxon>
        <taxon>Viridiplantae</taxon>
        <taxon>Streptophyta</taxon>
        <taxon>Embryophyta</taxon>
        <taxon>Tracheophyta</taxon>
        <taxon>Spermatophyta</taxon>
        <taxon>Magnoliopsida</taxon>
        <taxon>Liliopsida</taxon>
        <taxon>Poales</taxon>
        <taxon>Poaceae</taxon>
        <taxon>PACMAD clade</taxon>
        <taxon>Arundinoideae</taxon>
        <taxon>Arundineae</taxon>
        <taxon>Arundo</taxon>
    </lineage>
</organism>
<evidence type="ECO:0000313" key="2">
    <source>
        <dbReference type="EMBL" id="JAE03626.1"/>
    </source>
</evidence>
<sequence length="21" mass="2523">MGGATSAWWRRWTRGSRTSRR</sequence>
<dbReference type="EMBL" id="GBRH01194270">
    <property type="protein sequence ID" value="JAE03626.1"/>
    <property type="molecule type" value="Transcribed_RNA"/>
</dbReference>
<reference evidence="2" key="2">
    <citation type="journal article" date="2015" name="Data Brief">
        <title>Shoot transcriptome of the giant reed, Arundo donax.</title>
        <authorList>
            <person name="Barrero R.A."/>
            <person name="Guerrero F.D."/>
            <person name="Moolhuijzen P."/>
            <person name="Goolsby J.A."/>
            <person name="Tidwell J."/>
            <person name="Bellgard S.E."/>
            <person name="Bellgard M.I."/>
        </authorList>
    </citation>
    <scope>NUCLEOTIDE SEQUENCE</scope>
    <source>
        <tissue evidence="2">Shoot tissue taken approximately 20 cm above the soil surface</tissue>
    </source>
</reference>
<evidence type="ECO:0000256" key="1">
    <source>
        <dbReference type="SAM" id="MobiDB-lite"/>
    </source>
</evidence>